<dbReference type="Gene3D" id="3.80.10.10">
    <property type="entry name" value="Ribonuclease Inhibitor"/>
    <property type="match status" value="4"/>
</dbReference>
<dbReference type="InterPro" id="IPR002182">
    <property type="entry name" value="NB-ARC"/>
</dbReference>
<dbReference type="PRINTS" id="PR00364">
    <property type="entry name" value="DISEASERSIST"/>
</dbReference>
<dbReference type="EMBL" id="VAHF01000002">
    <property type="protein sequence ID" value="TXG69586.1"/>
    <property type="molecule type" value="Genomic_DNA"/>
</dbReference>
<dbReference type="OrthoDB" id="1579323at2759"/>
<evidence type="ECO:0000256" key="6">
    <source>
        <dbReference type="ARBA" id="ARBA00022840"/>
    </source>
</evidence>
<feature type="domain" description="Disease resistance protein At4g27190-like leucine-rich repeats" evidence="8">
    <location>
        <begin position="625"/>
        <end position="725"/>
    </location>
</feature>
<dbReference type="GO" id="GO:0005524">
    <property type="term" value="F:ATP binding"/>
    <property type="evidence" value="ECO:0007669"/>
    <property type="project" value="UniProtKB-KW"/>
</dbReference>
<dbReference type="SUPFAM" id="SSF52058">
    <property type="entry name" value="L domain-like"/>
    <property type="match status" value="1"/>
</dbReference>
<keyword evidence="2" id="KW-0433">Leucine-rich repeat</keyword>
<feature type="domain" description="NB-ARC" evidence="7">
    <location>
        <begin position="1"/>
        <end position="148"/>
    </location>
</feature>
<keyword evidence="3" id="KW-0677">Repeat</keyword>
<dbReference type="Gene3D" id="3.40.50.300">
    <property type="entry name" value="P-loop containing nucleotide triphosphate hydrolases"/>
    <property type="match status" value="1"/>
</dbReference>
<evidence type="ECO:0000256" key="3">
    <source>
        <dbReference type="ARBA" id="ARBA00022737"/>
    </source>
</evidence>
<evidence type="ECO:0000259" key="7">
    <source>
        <dbReference type="Pfam" id="PF00931"/>
    </source>
</evidence>
<evidence type="ECO:0000256" key="5">
    <source>
        <dbReference type="ARBA" id="ARBA00022821"/>
    </source>
</evidence>
<dbReference type="PANTHER" id="PTHR33463">
    <property type="entry name" value="NB-ARC DOMAIN-CONTAINING PROTEIN-RELATED"/>
    <property type="match status" value="1"/>
</dbReference>
<proteinExistence type="inferred from homology"/>
<sequence>MVGVYGMGGIGKTTLARVVGKRAEKDKLFDVVVFVDVSETPGVKNIQGAIADKLGLKFHEETESGRARKLREQLQKVGKILIILDNIWRGLDFNKVGIPFGVDHWACKLLLIARSIDVLSTEMNSPTNFCVGNLNEKDAWDLFEKVAGACIEQFGLQPIASEVAKRCGGLPVAIVTIAKALKDKQVHAWRNVLRELKRPSSENLVGSVTTEAYSCIRLSYNHLETDELKSTFLLCSTMGFTSDASIEKLLRYGMGLNLFKTVYTMEEARDKVNTLVQELKNSSLLLETSDNERFSIHDVVRDVGRAIASNDHNNFTMNDDFILRDLVEKNGLKKCTSISLLDVAKLPEKLDCPHLTFFYVKTKTRFSKIPSNFFKGMPNLEVLHMIEVDLSPLSASLRFLKNLRTLYMYHCHLGDVSGIKYMKKLEILVLSSDIKQLPKEIGQLTQLRVLDLNKCYDVEVIPPSTISRLTKLEELYMPYYYDQWEVEGTASLKELKNLSQLTALQIRIQDANIVPKDLFFQKLERYKIYIGVVDRWRYFSWHKTSKLLALKTDASSCVDDGVVKQLKGIEDLYLIGEQGVQNVVHELNRDGFPKLKHFDVESNTDLVYIVNFSKQMEPCVAFPHLETLSLRHLMSLEKICHGQLMPNSFCRLRIIKVESCVTLTNIFSSTIARNLLQLQEIAVDYCGNMEEIFTIGRINEVIVLDKLQSLSLKDLPKLRSFCSEAEEASKSDPERQIVDTLMPLFDGKVEFPNLKTLELHAINFEKMWHIQLPLKSCCFQNLADLIISGCCNLKYLFSSSTLTSFVHLQCLVIRYCTVLEEIIRIDDSRNDVTLPLLTKLSIENCPEMKAFIFSNKVTFPSLEEIEISDMDNLEMIWQNQFDDSLNLKYYPKLSKMRVTNCQSLKNLFPASIARNLRQLKDLHVDDCSIEEIVAKEEGAEGTFVFPQLTSLGLQQLPMLKKLNVVGCDKRDLFFASESFNLQENISETQPDILQQVKVQIYL</sequence>
<comment type="similarity">
    <text evidence="1">Belongs to the disease resistance NB-LRR family.</text>
</comment>
<organism evidence="9 10">
    <name type="scientific">Acer yangbiense</name>
    <dbReference type="NCBI Taxonomy" id="1000413"/>
    <lineage>
        <taxon>Eukaryota</taxon>
        <taxon>Viridiplantae</taxon>
        <taxon>Streptophyta</taxon>
        <taxon>Embryophyta</taxon>
        <taxon>Tracheophyta</taxon>
        <taxon>Spermatophyta</taxon>
        <taxon>Magnoliopsida</taxon>
        <taxon>eudicotyledons</taxon>
        <taxon>Gunneridae</taxon>
        <taxon>Pentapetalae</taxon>
        <taxon>rosids</taxon>
        <taxon>malvids</taxon>
        <taxon>Sapindales</taxon>
        <taxon>Sapindaceae</taxon>
        <taxon>Hippocastanoideae</taxon>
        <taxon>Acereae</taxon>
        <taxon>Acer</taxon>
    </lineage>
</organism>
<evidence type="ECO:0000256" key="2">
    <source>
        <dbReference type="ARBA" id="ARBA00022614"/>
    </source>
</evidence>
<dbReference type="PANTHER" id="PTHR33463:SF198">
    <property type="entry name" value="RPP4C3"/>
    <property type="match status" value="1"/>
</dbReference>
<evidence type="ECO:0000313" key="9">
    <source>
        <dbReference type="EMBL" id="TXG69586.1"/>
    </source>
</evidence>
<keyword evidence="10" id="KW-1185">Reference proteome</keyword>
<reference evidence="10" key="1">
    <citation type="journal article" date="2019" name="Gigascience">
        <title>De novo genome assembly of the endangered Acer yangbiense, a plant species with extremely small populations endemic to Yunnan Province, China.</title>
        <authorList>
            <person name="Yang J."/>
            <person name="Wariss H.M."/>
            <person name="Tao L."/>
            <person name="Zhang R."/>
            <person name="Yun Q."/>
            <person name="Hollingsworth P."/>
            <person name="Dao Z."/>
            <person name="Luo G."/>
            <person name="Guo H."/>
            <person name="Ma Y."/>
            <person name="Sun W."/>
        </authorList>
    </citation>
    <scope>NUCLEOTIDE SEQUENCE [LARGE SCALE GENOMIC DNA]</scope>
    <source>
        <strain evidence="10">cv. Malutang</strain>
    </source>
</reference>
<dbReference type="InterPro" id="IPR032675">
    <property type="entry name" value="LRR_dom_sf"/>
</dbReference>
<dbReference type="Gene3D" id="1.10.8.430">
    <property type="entry name" value="Helical domain of apoptotic protease-activating factors"/>
    <property type="match status" value="1"/>
</dbReference>
<dbReference type="GO" id="GO:0006952">
    <property type="term" value="P:defense response"/>
    <property type="evidence" value="ECO:0007669"/>
    <property type="project" value="UniProtKB-KW"/>
</dbReference>
<dbReference type="InterPro" id="IPR050905">
    <property type="entry name" value="Plant_NBS-LRR"/>
</dbReference>
<accession>A0A5C7IM61</accession>
<evidence type="ECO:0000256" key="1">
    <source>
        <dbReference type="ARBA" id="ARBA00008894"/>
    </source>
</evidence>
<dbReference type="InterPro" id="IPR042197">
    <property type="entry name" value="Apaf_helical"/>
</dbReference>
<dbReference type="InterPro" id="IPR036388">
    <property type="entry name" value="WH-like_DNA-bd_sf"/>
</dbReference>
<keyword evidence="4" id="KW-0547">Nucleotide-binding</keyword>
<gene>
    <name evidence="9" type="ORF">EZV62_004521</name>
</gene>
<evidence type="ECO:0000259" key="8">
    <source>
        <dbReference type="Pfam" id="PF23247"/>
    </source>
</evidence>
<keyword evidence="6" id="KW-0067">ATP-binding</keyword>
<dbReference type="Proteomes" id="UP000323000">
    <property type="component" value="Chromosome 2"/>
</dbReference>
<dbReference type="AlphaFoldDB" id="A0A5C7IM61"/>
<name>A0A5C7IM61_9ROSI</name>
<dbReference type="InterPro" id="IPR027417">
    <property type="entry name" value="P-loop_NTPase"/>
</dbReference>
<dbReference type="InterPro" id="IPR057135">
    <property type="entry name" value="At4g27190-like_LRR"/>
</dbReference>
<feature type="domain" description="Disease resistance protein At4g27190-like leucine-rich repeats" evidence="8">
    <location>
        <begin position="754"/>
        <end position="927"/>
    </location>
</feature>
<dbReference type="SUPFAM" id="SSF52047">
    <property type="entry name" value="RNI-like"/>
    <property type="match status" value="1"/>
</dbReference>
<dbReference type="Pfam" id="PF23247">
    <property type="entry name" value="LRR_RPS2"/>
    <property type="match status" value="2"/>
</dbReference>
<dbReference type="Gene3D" id="1.10.10.10">
    <property type="entry name" value="Winged helix-like DNA-binding domain superfamily/Winged helix DNA-binding domain"/>
    <property type="match status" value="1"/>
</dbReference>
<comment type="caution">
    <text evidence="9">The sequence shown here is derived from an EMBL/GenBank/DDBJ whole genome shotgun (WGS) entry which is preliminary data.</text>
</comment>
<keyword evidence="5" id="KW-0611">Plant defense</keyword>
<dbReference type="SUPFAM" id="SSF52540">
    <property type="entry name" value="P-loop containing nucleoside triphosphate hydrolases"/>
    <property type="match status" value="1"/>
</dbReference>
<evidence type="ECO:0000313" key="10">
    <source>
        <dbReference type="Proteomes" id="UP000323000"/>
    </source>
</evidence>
<dbReference type="Pfam" id="PF00931">
    <property type="entry name" value="NB-ARC"/>
    <property type="match status" value="1"/>
</dbReference>
<evidence type="ECO:0000256" key="4">
    <source>
        <dbReference type="ARBA" id="ARBA00022741"/>
    </source>
</evidence>
<protein>
    <submittedName>
        <fullName evidence="9">Uncharacterized protein</fullName>
    </submittedName>
</protein>
<dbReference type="GO" id="GO:0043531">
    <property type="term" value="F:ADP binding"/>
    <property type="evidence" value="ECO:0007669"/>
    <property type="project" value="InterPro"/>
</dbReference>